<keyword evidence="1" id="KW-0472">Membrane</keyword>
<dbReference type="AlphaFoldDB" id="A0A5D0XIJ7"/>
<evidence type="ECO:0000313" key="2">
    <source>
        <dbReference type="EMBL" id="TYC95966.1"/>
    </source>
</evidence>
<comment type="caution">
    <text evidence="2">The sequence shown here is derived from an EMBL/GenBank/DDBJ whole genome shotgun (WGS) entry which is preliminary data.</text>
</comment>
<keyword evidence="1" id="KW-0812">Transmembrane</keyword>
<evidence type="ECO:0000256" key="1">
    <source>
        <dbReference type="SAM" id="Phobius"/>
    </source>
</evidence>
<name>A0A5D0XIJ7_9MICC</name>
<organism evidence="2 3">
    <name type="scientific">Arthrobacter echini</name>
    <dbReference type="NCBI Taxonomy" id="1529066"/>
    <lineage>
        <taxon>Bacteria</taxon>
        <taxon>Bacillati</taxon>
        <taxon>Actinomycetota</taxon>
        <taxon>Actinomycetes</taxon>
        <taxon>Micrococcales</taxon>
        <taxon>Micrococcaceae</taxon>
        <taxon>Arthrobacter</taxon>
    </lineage>
</organism>
<gene>
    <name evidence="2" type="ORF">FQ377_14470</name>
</gene>
<protein>
    <submittedName>
        <fullName evidence="2">Uncharacterized protein</fullName>
    </submittedName>
</protein>
<dbReference type="EMBL" id="VSLD01000017">
    <property type="protein sequence ID" value="TYC95966.1"/>
    <property type="molecule type" value="Genomic_DNA"/>
</dbReference>
<feature type="transmembrane region" description="Helical" evidence="1">
    <location>
        <begin position="66"/>
        <end position="88"/>
    </location>
</feature>
<dbReference type="RefSeq" id="WP_148601873.1">
    <property type="nucleotide sequence ID" value="NZ_VSLD01000017.1"/>
</dbReference>
<keyword evidence="1" id="KW-1133">Transmembrane helix</keyword>
<proteinExistence type="predicted"/>
<reference evidence="2 3" key="1">
    <citation type="submission" date="2019-08" db="EMBL/GenBank/DDBJ databases">
        <title>Genone of Arthrobacter echini P9.</title>
        <authorList>
            <person name="Bowman J.P."/>
        </authorList>
    </citation>
    <scope>NUCLEOTIDE SEQUENCE [LARGE SCALE GENOMIC DNA]</scope>
    <source>
        <strain evidence="2 3">P9</strain>
    </source>
</reference>
<feature type="transmembrane region" description="Helical" evidence="1">
    <location>
        <begin position="100"/>
        <end position="121"/>
    </location>
</feature>
<sequence length="130" mass="14072">MSYYQNLTAELRYRGTPEPDIANILAEAQAHTPAGDNPADHFGTPAEYAERYTTALPARKPPTHPALIIFTIMAIGYVVFALLAKPALGIDLRDYVGPALLWPALALLLIGVITSFLTTTFKSATATRSQ</sequence>
<accession>A0A5D0XIJ7</accession>
<keyword evidence="3" id="KW-1185">Reference proteome</keyword>
<evidence type="ECO:0000313" key="3">
    <source>
        <dbReference type="Proteomes" id="UP000323410"/>
    </source>
</evidence>
<dbReference type="OrthoDB" id="4945588at2"/>
<dbReference type="Proteomes" id="UP000323410">
    <property type="component" value="Unassembled WGS sequence"/>
</dbReference>